<accession>A0ABW3A0S1</accession>
<proteinExistence type="predicted"/>
<sequence>MTARHSTFTGNKIVIENAPRLLPSDAEDQHTLFRVLSRAVHHWASPLGQPDGKTVPLKVVLLYDRDEEAALLRQEITNAVHSTR</sequence>
<comment type="caution">
    <text evidence="1">The sequence shown here is derived from an EMBL/GenBank/DDBJ whole genome shotgun (WGS) entry which is preliminary data.</text>
</comment>
<organism evidence="1 2">
    <name type="scientific">Micromonospora azadirachtae</name>
    <dbReference type="NCBI Taxonomy" id="1970735"/>
    <lineage>
        <taxon>Bacteria</taxon>
        <taxon>Bacillati</taxon>
        <taxon>Actinomycetota</taxon>
        <taxon>Actinomycetes</taxon>
        <taxon>Micromonosporales</taxon>
        <taxon>Micromonosporaceae</taxon>
        <taxon>Micromonospora</taxon>
    </lineage>
</organism>
<evidence type="ECO:0000313" key="2">
    <source>
        <dbReference type="Proteomes" id="UP001597053"/>
    </source>
</evidence>
<protein>
    <submittedName>
        <fullName evidence="1">Uncharacterized protein</fullName>
    </submittedName>
</protein>
<dbReference type="Proteomes" id="UP001597053">
    <property type="component" value="Unassembled WGS sequence"/>
</dbReference>
<evidence type="ECO:0000313" key="1">
    <source>
        <dbReference type="EMBL" id="MFD0784442.1"/>
    </source>
</evidence>
<keyword evidence="2" id="KW-1185">Reference proteome</keyword>
<gene>
    <name evidence="1" type="ORF">ACFQZ8_11030</name>
</gene>
<dbReference type="EMBL" id="JBHTHM010000418">
    <property type="protein sequence ID" value="MFD0784442.1"/>
    <property type="molecule type" value="Genomic_DNA"/>
</dbReference>
<reference evidence="2" key="1">
    <citation type="journal article" date="2019" name="Int. J. Syst. Evol. Microbiol.">
        <title>The Global Catalogue of Microorganisms (GCM) 10K type strain sequencing project: providing services to taxonomists for standard genome sequencing and annotation.</title>
        <authorList>
            <consortium name="The Broad Institute Genomics Platform"/>
            <consortium name="The Broad Institute Genome Sequencing Center for Infectious Disease"/>
            <person name="Wu L."/>
            <person name="Ma J."/>
        </authorList>
    </citation>
    <scope>NUCLEOTIDE SEQUENCE [LARGE SCALE GENOMIC DNA]</scope>
    <source>
        <strain evidence="2">JCM 32148</strain>
    </source>
</reference>
<name>A0ABW3A0S1_9ACTN</name>